<protein>
    <recommendedName>
        <fullName evidence="1">DUF5710 domain-containing protein</fullName>
    </recommendedName>
</protein>
<evidence type="ECO:0000259" key="1">
    <source>
        <dbReference type="Pfam" id="PF18974"/>
    </source>
</evidence>
<dbReference type="EMBL" id="NPBQ01000075">
    <property type="protein sequence ID" value="PAD82920.1"/>
    <property type="molecule type" value="Genomic_DNA"/>
</dbReference>
<sequence>MNKRIYLSIPYSEKEEVKSNGAKWDPKLKSWYIPEGVNLNDFQKWYLTINDIKANEYFIAETVIDCWKCKKRIPVFSIFLNEYYSLDTEDLERDWVWDKIEQPSFVSYIRFIDKQAAKHMENISEGYVNMDYSKMVGNGYLMNHCPFCEMKQGDFSLFEDNPGVGFCVSTLEQLNKMKFYQIKESITLSGQTYMSF</sequence>
<gene>
    <name evidence="2" type="ORF">CHH57_12425</name>
</gene>
<dbReference type="Proteomes" id="UP000216961">
    <property type="component" value="Unassembled WGS sequence"/>
</dbReference>
<accession>A0AA91TRQ2</accession>
<dbReference type="RefSeq" id="WP_095330538.1">
    <property type="nucleotide sequence ID" value="NZ_NPBQ01000075.1"/>
</dbReference>
<comment type="caution">
    <text evidence="2">The sequence shown here is derived from an EMBL/GenBank/DDBJ whole genome shotgun (WGS) entry which is preliminary data.</text>
</comment>
<dbReference type="InterPro" id="IPR043764">
    <property type="entry name" value="DUF5710"/>
</dbReference>
<dbReference type="Pfam" id="PF18974">
    <property type="entry name" value="DUF5710"/>
    <property type="match status" value="1"/>
</dbReference>
<name>A0AA91TRQ2_NIACI</name>
<organism evidence="2 3">
    <name type="scientific">Niallia circulans</name>
    <name type="common">Bacillus circulans</name>
    <dbReference type="NCBI Taxonomy" id="1397"/>
    <lineage>
        <taxon>Bacteria</taxon>
        <taxon>Bacillati</taxon>
        <taxon>Bacillota</taxon>
        <taxon>Bacilli</taxon>
        <taxon>Bacillales</taxon>
        <taxon>Bacillaceae</taxon>
        <taxon>Niallia</taxon>
    </lineage>
</organism>
<reference evidence="2 3" key="1">
    <citation type="submission" date="2017-07" db="EMBL/GenBank/DDBJ databases">
        <title>Isolation and whole genome analysis of endospore-forming bacteria from heroin.</title>
        <authorList>
            <person name="Kalinowski J."/>
            <person name="Ahrens B."/>
            <person name="Al-Dilaimi A."/>
            <person name="Winkler A."/>
            <person name="Wibberg D."/>
            <person name="Schleenbecker U."/>
            <person name="Ruckert C."/>
            <person name="Wolfel R."/>
            <person name="Grass G."/>
        </authorList>
    </citation>
    <scope>NUCLEOTIDE SEQUENCE [LARGE SCALE GENOMIC DNA]</scope>
    <source>
        <strain evidence="2 3">7521-2</strain>
    </source>
</reference>
<evidence type="ECO:0000313" key="2">
    <source>
        <dbReference type="EMBL" id="PAD82920.1"/>
    </source>
</evidence>
<dbReference type="AlphaFoldDB" id="A0AA91TRQ2"/>
<feature type="domain" description="DUF5710" evidence="1">
    <location>
        <begin position="4"/>
        <end position="45"/>
    </location>
</feature>
<evidence type="ECO:0000313" key="3">
    <source>
        <dbReference type="Proteomes" id="UP000216961"/>
    </source>
</evidence>
<proteinExistence type="predicted"/>